<dbReference type="RefSeq" id="WP_071501950.1">
    <property type="nucleotide sequence ID" value="NZ_MORL01000002.1"/>
</dbReference>
<dbReference type="AlphaFoldDB" id="A0A1S2VPN9"/>
<protein>
    <submittedName>
        <fullName evidence="2">Uncharacterized protein</fullName>
    </submittedName>
</protein>
<gene>
    <name evidence="2" type="ORF">BLX24_04755</name>
</gene>
<evidence type="ECO:0000313" key="2">
    <source>
        <dbReference type="EMBL" id="OIN60156.1"/>
    </source>
</evidence>
<name>A0A1S2VPN9_9BACT</name>
<evidence type="ECO:0000256" key="1">
    <source>
        <dbReference type="SAM" id="MobiDB-lite"/>
    </source>
</evidence>
<accession>A0A1S2VPN9</accession>
<dbReference type="EMBL" id="MORL01000002">
    <property type="protein sequence ID" value="OIN60156.1"/>
    <property type="molecule type" value="Genomic_DNA"/>
</dbReference>
<sequence>MNTDEKNEPAPNGAQINGRDKEPDNAGANAPSDDNKHQDVFENSANGLDTAEVRGGQDGRNIRGIGSTDMDSQNGLLRFNDTDDANSAVEVTEEAQHSIAADDPDTSKTASVDVTTHGPDDYASAEEVDTPEAEKEAKEHEKPENPYAESGKEDDDIARTGTSTEHKPTY</sequence>
<dbReference type="OrthoDB" id="953632at2"/>
<proteinExistence type="predicted"/>
<evidence type="ECO:0000313" key="3">
    <source>
        <dbReference type="Proteomes" id="UP000181790"/>
    </source>
</evidence>
<feature type="compositionally biased region" description="Basic and acidic residues" evidence="1">
    <location>
        <begin position="51"/>
        <end position="61"/>
    </location>
</feature>
<feature type="region of interest" description="Disordered" evidence="1">
    <location>
        <begin position="1"/>
        <end position="170"/>
    </location>
</feature>
<comment type="caution">
    <text evidence="2">The sequence shown here is derived from an EMBL/GenBank/DDBJ whole genome shotgun (WGS) entry which is preliminary data.</text>
</comment>
<organism evidence="2 3">
    <name type="scientific">Arsenicibacter rosenii</name>
    <dbReference type="NCBI Taxonomy" id="1750698"/>
    <lineage>
        <taxon>Bacteria</taxon>
        <taxon>Pseudomonadati</taxon>
        <taxon>Bacteroidota</taxon>
        <taxon>Cytophagia</taxon>
        <taxon>Cytophagales</taxon>
        <taxon>Spirosomataceae</taxon>
        <taxon>Arsenicibacter</taxon>
    </lineage>
</organism>
<feature type="compositionally biased region" description="Basic and acidic residues" evidence="1">
    <location>
        <begin position="132"/>
        <end position="144"/>
    </location>
</feature>
<keyword evidence="3" id="KW-1185">Reference proteome</keyword>
<dbReference type="Proteomes" id="UP000181790">
    <property type="component" value="Unassembled WGS sequence"/>
</dbReference>
<reference evidence="2 3" key="1">
    <citation type="submission" date="2016-10" db="EMBL/GenBank/DDBJ databases">
        <title>Arsenicibacter rosenii gen. nov., sp. nov., an efficient arsenic-methylating bacterium isolated from an arsenic-contaminated paddy soil.</title>
        <authorList>
            <person name="Huang K."/>
        </authorList>
    </citation>
    <scope>NUCLEOTIDE SEQUENCE [LARGE SCALE GENOMIC DNA]</scope>
    <source>
        <strain evidence="2 3">SM-1</strain>
    </source>
</reference>